<accession>A0A9Q3K6V2</accession>
<dbReference type="Proteomes" id="UP000765509">
    <property type="component" value="Unassembled WGS sequence"/>
</dbReference>
<keyword evidence="3" id="KW-1185">Reference proteome</keyword>
<dbReference type="EMBL" id="AVOT02094028">
    <property type="protein sequence ID" value="MBW0574352.1"/>
    <property type="molecule type" value="Genomic_DNA"/>
</dbReference>
<feature type="region of interest" description="Disordered" evidence="1">
    <location>
        <begin position="1"/>
        <end position="27"/>
    </location>
</feature>
<dbReference type="AlphaFoldDB" id="A0A9Q3K6V2"/>
<evidence type="ECO:0000313" key="2">
    <source>
        <dbReference type="EMBL" id="MBW0574352.1"/>
    </source>
</evidence>
<name>A0A9Q3K6V2_9BASI</name>
<proteinExistence type="predicted"/>
<evidence type="ECO:0000256" key="1">
    <source>
        <dbReference type="SAM" id="MobiDB-lite"/>
    </source>
</evidence>
<comment type="caution">
    <text evidence="2">The sequence shown here is derived from an EMBL/GenBank/DDBJ whole genome shotgun (WGS) entry which is preliminary data.</text>
</comment>
<feature type="compositionally biased region" description="Basic and acidic residues" evidence="1">
    <location>
        <begin position="89"/>
        <end position="98"/>
    </location>
</feature>
<protein>
    <submittedName>
        <fullName evidence="2">Uncharacterized protein</fullName>
    </submittedName>
</protein>
<organism evidence="2 3">
    <name type="scientific">Austropuccinia psidii MF-1</name>
    <dbReference type="NCBI Taxonomy" id="1389203"/>
    <lineage>
        <taxon>Eukaryota</taxon>
        <taxon>Fungi</taxon>
        <taxon>Dikarya</taxon>
        <taxon>Basidiomycota</taxon>
        <taxon>Pucciniomycotina</taxon>
        <taxon>Pucciniomycetes</taxon>
        <taxon>Pucciniales</taxon>
        <taxon>Sphaerophragmiaceae</taxon>
        <taxon>Austropuccinia</taxon>
    </lineage>
</organism>
<feature type="compositionally biased region" description="Basic and acidic residues" evidence="1">
    <location>
        <begin position="52"/>
        <end position="70"/>
    </location>
</feature>
<feature type="region of interest" description="Disordered" evidence="1">
    <location>
        <begin position="42"/>
        <end position="98"/>
    </location>
</feature>
<sequence length="98" mass="11155">MNENLKPQENHIIQEGNINSTSKPEPYEELNKNLKNFIVNQTKNGNDYGQETAKKECKKPNIKDNKDESKSVLPQEVIRSPVGFSKKSQPKDSLKKGK</sequence>
<evidence type="ECO:0000313" key="3">
    <source>
        <dbReference type="Proteomes" id="UP000765509"/>
    </source>
</evidence>
<reference evidence="2" key="1">
    <citation type="submission" date="2021-03" db="EMBL/GenBank/DDBJ databases">
        <title>Draft genome sequence of rust myrtle Austropuccinia psidii MF-1, a brazilian biotype.</title>
        <authorList>
            <person name="Quecine M.C."/>
            <person name="Pachon D.M.R."/>
            <person name="Bonatelli M.L."/>
            <person name="Correr F.H."/>
            <person name="Franceschini L.M."/>
            <person name="Leite T.F."/>
            <person name="Margarido G.R.A."/>
            <person name="Almeida C.A."/>
            <person name="Ferrarezi J.A."/>
            <person name="Labate C.A."/>
        </authorList>
    </citation>
    <scope>NUCLEOTIDE SEQUENCE</scope>
    <source>
        <strain evidence="2">MF-1</strain>
    </source>
</reference>
<gene>
    <name evidence="2" type="ORF">O181_114067</name>
</gene>